<evidence type="ECO:0000256" key="2">
    <source>
        <dbReference type="ARBA" id="ARBA00022692"/>
    </source>
</evidence>
<comment type="subcellular location">
    <subcellularLocation>
        <location evidence="5">Endoplasmic reticulum membrane</location>
        <topology evidence="5">Multi-pass membrane protein</topology>
    </subcellularLocation>
    <subcellularLocation>
        <location evidence="1">Membrane</location>
        <topology evidence="1">Multi-pass membrane protein</topology>
    </subcellularLocation>
</comment>
<dbReference type="EMBL" id="CAJHNH020000284">
    <property type="protein sequence ID" value="CAG5116661.1"/>
    <property type="molecule type" value="Genomic_DNA"/>
</dbReference>
<dbReference type="EC" id="2.3.-.-" evidence="5"/>
<feature type="transmembrane region" description="Helical" evidence="5">
    <location>
        <begin position="191"/>
        <end position="212"/>
    </location>
</feature>
<feature type="transmembrane region" description="Helical" evidence="5">
    <location>
        <begin position="52"/>
        <end position="71"/>
    </location>
</feature>
<dbReference type="GO" id="GO:0032216">
    <property type="term" value="F:glucosaminyl-phosphatidylinositol O-acyltransferase activity"/>
    <property type="evidence" value="ECO:0007669"/>
    <property type="project" value="TreeGrafter"/>
</dbReference>
<feature type="transmembrane region" description="Helical" evidence="5">
    <location>
        <begin position="77"/>
        <end position="96"/>
    </location>
</feature>
<feature type="transmembrane region" description="Helical" evidence="5">
    <location>
        <begin position="497"/>
        <end position="517"/>
    </location>
</feature>
<accession>A0A8S3YN21</accession>
<evidence type="ECO:0000313" key="8">
    <source>
        <dbReference type="Proteomes" id="UP000678393"/>
    </source>
</evidence>
<protein>
    <recommendedName>
        <fullName evidence="5">Phosphatidylinositol-glycan biosynthesis class W protein</fullName>
        <ecNumber evidence="5">2.3.-.-</ecNumber>
    </recommendedName>
</protein>
<keyword evidence="3 5" id="KW-1133">Transmembrane helix</keyword>
<feature type="transmembrane region" description="Helical" evidence="5">
    <location>
        <begin position="150"/>
        <end position="170"/>
    </location>
</feature>
<evidence type="ECO:0000256" key="6">
    <source>
        <dbReference type="SAM" id="MobiDB-lite"/>
    </source>
</evidence>
<comment type="pathway">
    <text evidence="5">Glycolipid biosynthesis; glycosylphosphatidylinositol-anchor biosynthesis.</text>
</comment>
<feature type="region of interest" description="Disordered" evidence="6">
    <location>
        <begin position="412"/>
        <end position="447"/>
    </location>
</feature>
<feature type="transmembrane region" description="Helical" evidence="5">
    <location>
        <begin position="360"/>
        <end position="385"/>
    </location>
</feature>
<feature type="transmembrane region" description="Helical" evidence="5">
    <location>
        <begin position="20"/>
        <end position="40"/>
    </location>
</feature>
<evidence type="ECO:0000256" key="3">
    <source>
        <dbReference type="ARBA" id="ARBA00022989"/>
    </source>
</evidence>
<comment type="caution">
    <text evidence="7">The sequence shown here is derived from an EMBL/GenBank/DDBJ whole genome shotgun (WGS) entry which is preliminary data.</text>
</comment>
<evidence type="ECO:0000256" key="1">
    <source>
        <dbReference type="ARBA" id="ARBA00004141"/>
    </source>
</evidence>
<feature type="transmembrane region" description="Helical" evidence="5">
    <location>
        <begin position="326"/>
        <end position="348"/>
    </location>
</feature>
<feature type="transmembrane region" description="Helical" evidence="5">
    <location>
        <begin position="117"/>
        <end position="138"/>
    </location>
</feature>
<dbReference type="GO" id="GO:0072659">
    <property type="term" value="P:protein localization to plasma membrane"/>
    <property type="evidence" value="ECO:0007669"/>
    <property type="project" value="TreeGrafter"/>
</dbReference>
<dbReference type="GO" id="GO:0005789">
    <property type="term" value="C:endoplasmic reticulum membrane"/>
    <property type="evidence" value="ECO:0007669"/>
    <property type="project" value="UniProtKB-SubCell"/>
</dbReference>
<feature type="transmembrane region" description="Helical" evidence="5">
    <location>
        <begin position="224"/>
        <end position="244"/>
    </location>
</feature>
<keyword evidence="5" id="KW-0808">Transferase</keyword>
<feature type="transmembrane region" description="Helical" evidence="5">
    <location>
        <begin position="461"/>
        <end position="485"/>
    </location>
</feature>
<evidence type="ECO:0000313" key="7">
    <source>
        <dbReference type="EMBL" id="CAG5116661.1"/>
    </source>
</evidence>
<keyword evidence="4 5" id="KW-0472">Membrane</keyword>
<feature type="transmembrane region" description="Helical" evidence="5">
    <location>
        <begin position="296"/>
        <end position="314"/>
    </location>
</feature>
<dbReference type="PANTHER" id="PTHR20661:SF0">
    <property type="entry name" value="PHOSPHATIDYLINOSITOL-GLYCAN BIOSYNTHESIS CLASS W PROTEIN"/>
    <property type="match status" value="1"/>
</dbReference>
<dbReference type="Pfam" id="PF06423">
    <property type="entry name" value="GWT1"/>
    <property type="match status" value="1"/>
</dbReference>
<dbReference type="OrthoDB" id="15270at2759"/>
<keyword evidence="5" id="KW-0012">Acyltransferase</keyword>
<keyword evidence="5" id="KW-0256">Endoplasmic reticulum</keyword>
<feature type="compositionally biased region" description="Basic and acidic residues" evidence="6">
    <location>
        <begin position="436"/>
        <end position="447"/>
    </location>
</feature>
<evidence type="ECO:0000256" key="5">
    <source>
        <dbReference type="RuleBase" id="RU280819"/>
    </source>
</evidence>
<dbReference type="InterPro" id="IPR009447">
    <property type="entry name" value="PIGW/GWT1"/>
</dbReference>
<organism evidence="7 8">
    <name type="scientific">Candidula unifasciata</name>
    <dbReference type="NCBI Taxonomy" id="100452"/>
    <lineage>
        <taxon>Eukaryota</taxon>
        <taxon>Metazoa</taxon>
        <taxon>Spiralia</taxon>
        <taxon>Lophotrochozoa</taxon>
        <taxon>Mollusca</taxon>
        <taxon>Gastropoda</taxon>
        <taxon>Heterobranchia</taxon>
        <taxon>Euthyneura</taxon>
        <taxon>Panpulmonata</taxon>
        <taxon>Eupulmonata</taxon>
        <taxon>Stylommatophora</taxon>
        <taxon>Helicina</taxon>
        <taxon>Helicoidea</taxon>
        <taxon>Geomitridae</taxon>
        <taxon>Candidula</taxon>
    </lineage>
</organism>
<dbReference type="GO" id="GO:0006506">
    <property type="term" value="P:GPI anchor biosynthetic process"/>
    <property type="evidence" value="ECO:0007669"/>
    <property type="project" value="UniProtKB-KW"/>
</dbReference>
<keyword evidence="8" id="KW-1185">Reference proteome</keyword>
<evidence type="ECO:0000256" key="4">
    <source>
        <dbReference type="ARBA" id="ARBA00023136"/>
    </source>
</evidence>
<reference evidence="7" key="1">
    <citation type="submission" date="2021-04" db="EMBL/GenBank/DDBJ databases">
        <authorList>
            <consortium name="Molecular Ecology Group"/>
        </authorList>
    </citation>
    <scope>NUCLEOTIDE SEQUENCE</scope>
</reference>
<dbReference type="PANTHER" id="PTHR20661">
    <property type="entry name" value="PHOSPHATIDYLINOSITOL-GLYCAN BIOSYNTHESIS CLASS W PROTEIN"/>
    <property type="match status" value="1"/>
</dbReference>
<dbReference type="PIRSF" id="PIRSF017321">
    <property type="entry name" value="GWT1"/>
    <property type="match status" value="1"/>
</dbReference>
<dbReference type="Proteomes" id="UP000678393">
    <property type="component" value="Unassembled WGS sequence"/>
</dbReference>
<feature type="transmembrane region" description="Helical" evidence="5">
    <location>
        <begin position="251"/>
        <end position="276"/>
    </location>
</feature>
<proteinExistence type="inferred from homology"/>
<comment type="similarity">
    <text evidence="5">Belongs to the PIGW family.</text>
</comment>
<comment type="function">
    <text evidence="5">A acetyltransferase, which acetylates the inositol ring of phosphatidylinositol during biosynthesis of GPI-anchor.</text>
</comment>
<keyword evidence="2 5" id="KW-0812">Transmembrane</keyword>
<dbReference type="AlphaFoldDB" id="A0A8S3YN21"/>
<gene>
    <name evidence="7" type="ORF">CUNI_LOCUS2219</name>
</gene>
<name>A0A8S3YN21_9EUPU</name>
<sequence>MTTYKLQHEMFVSGHSGTSYLEVAMVSSIACIGCFLRDLFILSKYKNIIRPGLFPDLILLVLPNIIGVTILSNHIGLFILTLLFLTFIFCSQVFRTGQDDNLPAARKYVNLSERKQFITNFRSIINLCTAISILAVDFRVFPRRLAKAETYGFGGMDVGVGLFVVANAVVSCEARGKGSRLPVWSQCRKALISSLPLLILGCARLLAVKGAGYHEHVTEYGVHWNFFFTLAALKISLTLVYCILPVEYSAAGAAVTVIGHQILLSAGLSSYIMIGLNGIGGRSGFIDANREGICSLPGYVAIYMFGVQLGRSLFKPRHNLKEWLVLSRQLTVTYIAVTVIMTVFHHAVEPVSRRFVNAAFVFWIMSVSTLMIVECLLAEITIAFIKSKLQNSQDQATYCIPQNSLNKAVQSIDQPPSEGIHGASRRTTSKTTVSASRKDIQTADNEKESKINKEHLSDTNVCLLEAISFNSLLFFLLANLFTGAVNMSISTIYASDAVAVVILILYMFLLCFVVVSLRKKNICTKVW</sequence>
<keyword evidence="5" id="KW-0337">GPI-anchor biosynthesis</keyword>